<evidence type="ECO:0000259" key="7">
    <source>
        <dbReference type="Pfam" id="PF12348"/>
    </source>
</evidence>
<protein>
    <submittedName>
        <fullName evidence="8">Suppressor of tub2 mutation</fullName>
    </submittedName>
</protein>
<feature type="region of interest" description="Disordered" evidence="6">
    <location>
        <begin position="212"/>
        <end position="355"/>
    </location>
</feature>
<organism evidence="8 9">
    <name type="scientific">Apophysomyces ossiformis</name>
    <dbReference type="NCBI Taxonomy" id="679940"/>
    <lineage>
        <taxon>Eukaryota</taxon>
        <taxon>Fungi</taxon>
        <taxon>Fungi incertae sedis</taxon>
        <taxon>Mucoromycota</taxon>
        <taxon>Mucoromycotina</taxon>
        <taxon>Mucoromycetes</taxon>
        <taxon>Mucorales</taxon>
        <taxon>Mucorineae</taxon>
        <taxon>Mucoraceae</taxon>
        <taxon>Apophysomyces</taxon>
    </lineage>
</organism>
<evidence type="ECO:0000256" key="2">
    <source>
        <dbReference type="ARBA" id="ARBA00009549"/>
    </source>
</evidence>
<evidence type="ECO:0000313" key="9">
    <source>
        <dbReference type="Proteomes" id="UP000605846"/>
    </source>
</evidence>
<evidence type="ECO:0000256" key="4">
    <source>
        <dbReference type="ARBA" id="ARBA00022701"/>
    </source>
</evidence>
<feature type="region of interest" description="Disordered" evidence="6">
    <location>
        <begin position="792"/>
        <end position="815"/>
    </location>
</feature>
<dbReference type="GO" id="GO:0005815">
    <property type="term" value="C:microtubule organizing center"/>
    <property type="evidence" value="ECO:0007669"/>
    <property type="project" value="TreeGrafter"/>
</dbReference>
<keyword evidence="5" id="KW-0498">Mitosis</keyword>
<feature type="compositionally biased region" description="Basic residues" evidence="6">
    <location>
        <begin position="216"/>
        <end position="237"/>
    </location>
</feature>
<keyword evidence="4" id="KW-0493">Microtubule</keyword>
<dbReference type="SUPFAM" id="SSF48371">
    <property type="entry name" value="ARM repeat"/>
    <property type="match status" value="2"/>
</dbReference>
<dbReference type="InterPro" id="IPR016024">
    <property type="entry name" value="ARM-type_fold"/>
</dbReference>
<dbReference type="Proteomes" id="UP000605846">
    <property type="component" value="Unassembled WGS sequence"/>
</dbReference>
<name>A0A8H7ES58_9FUNG</name>
<comment type="subcellular location">
    <subcellularLocation>
        <location evidence="1">Cytoplasm</location>
        <location evidence="1">Cytoskeleton</location>
        <location evidence="1">Spindle</location>
    </subcellularLocation>
</comment>
<evidence type="ECO:0000256" key="3">
    <source>
        <dbReference type="ARBA" id="ARBA00022618"/>
    </source>
</evidence>
<dbReference type="Gene3D" id="1.25.10.10">
    <property type="entry name" value="Leucine-rich Repeat Variant"/>
    <property type="match status" value="2"/>
</dbReference>
<proteinExistence type="inferred from homology"/>
<comment type="similarity">
    <text evidence="2">Belongs to the CLASP family.</text>
</comment>
<keyword evidence="5" id="KW-0131">Cell cycle</keyword>
<feature type="compositionally biased region" description="Low complexity" evidence="6">
    <location>
        <begin position="266"/>
        <end position="279"/>
    </location>
</feature>
<dbReference type="AlphaFoldDB" id="A0A8H7ES58"/>
<evidence type="ECO:0000313" key="8">
    <source>
        <dbReference type="EMBL" id="KAF7730673.1"/>
    </source>
</evidence>
<accession>A0A8H7ES58</accession>
<feature type="compositionally biased region" description="Low complexity" evidence="6">
    <location>
        <begin position="238"/>
        <end position="256"/>
    </location>
</feature>
<dbReference type="InterPro" id="IPR024395">
    <property type="entry name" value="CLASP_N_dom"/>
</dbReference>
<dbReference type="PANTHER" id="PTHR21567:SF9">
    <property type="entry name" value="CLIP-ASSOCIATING PROTEIN"/>
    <property type="match status" value="1"/>
</dbReference>
<evidence type="ECO:0000256" key="1">
    <source>
        <dbReference type="ARBA" id="ARBA00004186"/>
    </source>
</evidence>
<dbReference type="EMBL" id="JABAYA010000014">
    <property type="protein sequence ID" value="KAF7730673.1"/>
    <property type="molecule type" value="Genomic_DNA"/>
</dbReference>
<feature type="domain" description="CLASP N-terminal" evidence="7">
    <location>
        <begin position="1"/>
        <end position="215"/>
    </location>
</feature>
<dbReference type="GO" id="GO:0005876">
    <property type="term" value="C:spindle microtubule"/>
    <property type="evidence" value="ECO:0007669"/>
    <property type="project" value="TreeGrafter"/>
</dbReference>
<reference evidence="8" key="1">
    <citation type="submission" date="2020-01" db="EMBL/GenBank/DDBJ databases">
        <title>Genome Sequencing of Three Apophysomyces-Like Fungal Strains Confirms a Novel Fungal Genus in the Mucoromycota with divergent Burkholderia-like Endosymbiotic Bacteria.</title>
        <authorList>
            <person name="Stajich J.E."/>
            <person name="Macias A.M."/>
            <person name="Carter-House D."/>
            <person name="Lovett B."/>
            <person name="Kasson L.R."/>
            <person name="Berry K."/>
            <person name="Grigoriev I."/>
            <person name="Chang Y."/>
            <person name="Spatafora J."/>
            <person name="Kasson M.T."/>
        </authorList>
    </citation>
    <scope>NUCLEOTIDE SEQUENCE</scope>
    <source>
        <strain evidence="8">NRRL A-21654</strain>
    </source>
</reference>
<evidence type="ECO:0000256" key="6">
    <source>
        <dbReference type="SAM" id="MobiDB-lite"/>
    </source>
</evidence>
<dbReference type="PANTHER" id="PTHR21567">
    <property type="entry name" value="CLASP"/>
    <property type="match status" value="1"/>
</dbReference>
<feature type="compositionally biased region" description="Basic residues" evidence="6">
    <location>
        <begin position="343"/>
        <end position="355"/>
    </location>
</feature>
<sequence>MVQVYRDKETEHNWEARERYVTRLRGILRGNAPDNYHDVLMAGIKQMVDGILKAVESLRTTLALNALALIADIGTYVGKSLDAYMFDHFLNCLIKCASTTKKIIATTSQTATITFIAHTPFYHKIMNYLWLTMNEKNNQARLFTVIYTKALLQTHAHRDHVRALMDRTNSTDTLEQILNKGLTDATPAAREACREAYWIFSEHWRDRGEASLPAANRKHLEKVRNPTPKHKHDRHMHSPTNSSSSLRTSSSLGSHRNISDIHEVVSPSTSSASNGSTGSADHHGSPHDVSRTMTRSVSPRAGSPSRRSTSPHLLRSYGSPSPIPSHLQTSHLPPSPPTPTGQRKTRVSGLARKKSTVALNAKRKPNLLSMLKADDLSTRWDGIRALARKLALVPYSPHMNVSEIQIDAGNGTIDGETLAVLVWGMFQEDNVRLYDAFSTWEGSVGILLKLVSFEEYLPRVMLDASVEEVYLKTDDDIAKCQHANQALKRIKLFLNRSDPDLPDRLLLNLFAVGGFGDVPAKKPSLANNKKDPMKLPANRRKLTKHFLEWMDELVLPLIGLSDTTDEEEVDEVDWLEISKENVASSWFEADSHVKQTLVQLLPLVSKSTEGSMWHGPLVSLVGHLRLVNQKLFETMLTTFDEKTVNKTCRVLKIHIRPVTDYVCQAEPSIMQNDDILDVADLNEEQAPEEAEDQLQAIVYQESEEDSIAFDKTLSEDEIHPYTEVVNQASTEEQNLLDDEVHPYMVAFKQSTTQDQNLLETDEYEQHIEEEKTTISQPIEEVDQQASANHIPKEQLPEPDAGKDDYSSNDVVSDSGVKVEQLQKTDNQLELASKEDDNELIQKNAKETYQPEVPVLILDNPIKNFDNQSELRNRTASVGNSYEQNEEPPNQQQVLLECEKMLGDVLDDEMSDMVIENNVRRLSNASDNITDDLPSLRADLPTITNVPYFAPKEIANGGLPVFKQNKRSAPNTAARSGAKDRTTALYGLVDKMNAMAADNNTFRKMIRLCKEAPVLKRWDQGGSEDPGSELWAGGNSDGGNFVEVVQSTLLYLSPSGNAHTAAALELVQQLSNTQAGLFRFYERKVDERSMSLEALLTERLLEMRSNDDPTICTAAEDALDAVLGALDSQTVFEILLSYLIYRLILSPTHTNSSDAWSGARYHPIGSAFTYLGKWVKEVNDTNFINDWLSNGGADAFRKGMNDTVINIRKSCVDAIVSFQEVLGDDMYRFLSDLRVDQINLVRHYAAKSLKKKASLRNLSASGQLR</sequence>
<keyword evidence="3" id="KW-0132">Cell division</keyword>
<feature type="compositionally biased region" description="Basic and acidic residues" evidence="6">
    <location>
        <begin position="792"/>
        <end position="805"/>
    </location>
</feature>
<dbReference type="InterPro" id="IPR011989">
    <property type="entry name" value="ARM-like"/>
</dbReference>
<dbReference type="GO" id="GO:0005881">
    <property type="term" value="C:cytoplasmic microtubule"/>
    <property type="evidence" value="ECO:0007669"/>
    <property type="project" value="TreeGrafter"/>
</dbReference>
<dbReference type="Pfam" id="PF12348">
    <property type="entry name" value="CLASP_N"/>
    <property type="match status" value="1"/>
</dbReference>
<gene>
    <name evidence="8" type="primary">STU1_1</name>
    <name evidence="8" type="ORF">EC973_001622</name>
</gene>
<keyword evidence="9" id="KW-1185">Reference proteome</keyword>
<feature type="compositionally biased region" description="Basic and acidic residues" evidence="6">
    <location>
        <begin position="280"/>
        <end position="290"/>
    </location>
</feature>
<comment type="caution">
    <text evidence="8">The sequence shown here is derived from an EMBL/GenBank/DDBJ whole genome shotgun (WGS) entry which is preliminary data.</text>
</comment>
<dbReference type="GO" id="GO:0090307">
    <property type="term" value="P:mitotic spindle assembly"/>
    <property type="evidence" value="ECO:0007669"/>
    <property type="project" value="TreeGrafter"/>
</dbReference>
<dbReference type="GO" id="GO:0051301">
    <property type="term" value="P:cell division"/>
    <property type="evidence" value="ECO:0007669"/>
    <property type="project" value="UniProtKB-KW"/>
</dbReference>
<dbReference type="GO" id="GO:0008017">
    <property type="term" value="F:microtubule binding"/>
    <property type="evidence" value="ECO:0007669"/>
    <property type="project" value="TreeGrafter"/>
</dbReference>
<dbReference type="GO" id="GO:1990023">
    <property type="term" value="C:mitotic spindle midzone"/>
    <property type="evidence" value="ECO:0007669"/>
    <property type="project" value="TreeGrafter"/>
</dbReference>
<dbReference type="OrthoDB" id="46159at2759"/>
<evidence type="ECO:0000256" key="5">
    <source>
        <dbReference type="ARBA" id="ARBA00022776"/>
    </source>
</evidence>